<dbReference type="PANTHER" id="PTHR42945:SF1">
    <property type="entry name" value="HISTIDINE BIOSYNTHESIS BIFUNCTIONAL PROTEIN HIS7"/>
    <property type="match status" value="1"/>
</dbReference>
<dbReference type="Pfam" id="PF01502">
    <property type="entry name" value="PRA-CH"/>
    <property type="match status" value="1"/>
</dbReference>
<reference evidence="13 14" key="1">
    <citation type="submission" date="2018-11" db="EMBL/GenBank/DDBJ databases">
        <title>Genomic Encyclopedia of Type Strains, Phase IV (KMG-IV): sequencing the most valuable type-strain genomes for metagenomic binning, comparative biology and taxonomic classification.</title>
        <authorList>
            <person name="Goeker M."/>
        </authorList>
    </citation>
    <scope>NUCLEOTIDE SEQUENCE [LARGE SCALE GENOMIC DNA]</scope>
    <source>
        <strain evidence="13 14">DSM 100316</strain>
    </source>
</reference>
<dbReference type="OrthoDB" id="9795769at2"/>
<dbReference type="RefSeq" id="WP_123711949.1">
    <property type="nucleotide sequence ID" value="NZ_RKHR01000004.1"/>
</dbReference>
<dbReference type="GO" id="GO:0004635">
    <property type="term" value="F:phosphoribosyl-AMP cyclohydrolase activity"/>
    <property type="evidence" value="ECO:0007669"/>
    <property type="project" value="UniProtKB-UniRule"/>
</dbReference>
<keyword evidence="9 11" id="KW-0378">Hydrolase</keyword>
<evidence type="ECO:0000256" key="10">
    <source>
        <dbReference type="ARBA" id="ARBA00023102"/>
    </source>
</evidence>
<feature type="binding site" evidence="11">
    <location>
        <position position="113"/>
    </location>
    <ligand>
        <name>Zn(2+)</name>
        <dbReference type="ChEBI" id="CHEBI:29105"/>
        <note>ligand shared between dimeric partners</note>
    </ligand>
</feature>
<evidence type="ECO:0000256" key="6">
    <source>
        <dbReference type="ARBA" id="ARBA00008299"/>
    </source>
</evidence>
<comment type="pathway">
    <text evidence="3 11">Amino-acid biosynthesis; L-histidine biosynthesis; L-histidine from 5-phospho-alpha-D-ribose 1-diphosphate: step 3/9.</text>
</comment>
<feature type="binding site" evidence="11">
    <location>
        <position position="98"/>
    </location>
    <ligand>
        <name>Mg(2+)</name>
        <dbReference type="ChEBI" id="CHEBI:18420"/>
    </ligand>
</feature>
<dbReference type="InterPro" id="IPR038019">
    <property type="entry name" value="PRib_AMP_CycHydrolase_sf"/>
</dbReference>
<dbReference type="GO" id="GO:0008270">
    <property type="term" value="F:zinc ion binding"/>
    <property type="evidence" value="ECO:0007669"/>
    <property type="project" value="UniProtKB-UniRule"/>
</dbReference>
<keyword evidence="8 11" id="KW-0028">Amino-acid biosynthesis</keyword>
<feature type="binding site" evidence="11">
    <location>
        <position position="97"/>
    </location>
    <ligand>
        <name>Zn(2+)</name>
        <dbReference type="ChEBI" id="CHEBI:29105"/>
        <note>ligand shared between dimeric partners</note>
    </ligand>
</feature>
<dbReference type="EMBL" id="RKHR01000004">
    <property type="protein sequence ID" value="ROS01119.1"/>
    <property type="molecule type" value="Genomic_DNA"/>
</dbReference>
<keyword evidence="11" id="KW-0862">Zinc</keyword>
<evidence type="ECO:0000256" key="7">
    <source>
        <dbReference type="ARBA" id="ARBA00022490"/>
    </source>
</evidence>
<evidence type="ECO:0000256" key="5">
    <source>
        <dbReference type="ARBA" id="ARBA00007731"/>
    </source>
</evidence>
<comment type="cofactor">
    <cofactor evidence="11">
        <name>Mg(2+)</name>
        <dbReference type="ChEBI" id="CHEBI:18420"/>
    </cofactor>
    <text evidence="11">Binds 1 Mg(2+) ion per subunit.</text>
</comment>
<dbReference type="GO" id="GO:0005737">
    <property type="term" value="C:cytoplasm"/>
    <property type="evidence" value="ECO:0007669"/>
    <property type="project" value="UniProtKB-SubCell"/>
</dbReference>
<evidence type="ECO:0000313" key="13">
    <source>
        <dbReference type="EMBL" id="ROS01119.1"/>
    </source>
</evidence>
<keyword evidence="7 11" id="KW-0963">Cytoplasm</keyword>
<dbReference type="GO" id="GO:0000287">
    <property type="term" value="F:magnesium ion binding"/>
    <property type="evidence" value="ECO:0007669"/>
    <property type="project" value="UniProtKB-UniRule"/>
</dbReference>
<comment type="subunit">
    <text evidence="11">Homodimer.</text>
</comment>
<feature type="binding site" evidence="11">
    <location>
        <position position="96"/>
    </location>
    <ligand>
        <name>Mg(2+)</name>
        <dbReference type="ChEBI" id="CHEBI:18420"/>
    </ligand>
</feature>
<keyword evidence="10 11" id="KW-0368">Histidine biosynthesis</keyword>
<comment type="subcellular location">
    <subcellularLocation>
        <location evidence="11">Cytoplasm</location>
    </subcellularLocation>
</comment>
<dbReference type="UniPathway" id="UPA00031">
    <property type="reaction ID" value="UER00008"/>
</dbReference>
<feature type="binding site" evidence="11">
    <location>
        <position position="120"/>
    </location>
    <ligand>
        <name>Zn(2+)</name>
        <dbReference type="ChEBI" id="CHEBI:29105"/>
        <note>ligand shared between dimeric partners</note>
    </ligand>
</feature>
<accession>A0A3N2DN88</accession>
<proteinExistence type="inferred from homology"/>
<dbReference type="AlphaFoldDB" id="A0A3N2DN88"/>
<dbReference type="EC" id="3.5.4.19" evidence="11"/>
<comment type="pathway">
    <text evidence="4">Amino-acid biosynthesis; L-histidine biosynthesis; L-histidine from 5-phospho-alpha-D-ribose 1-diphosphate: step 2/9.</text>
</comment>
<comment type="cofactor">
    <cofactor evidence="11">
        <name>Zn(2+)</name>
        <dbReference type="ChEBI" id="CHEBI:29105"/>
    </cofactor>
    <text evidence="11">Binds 1 zinc ion per subunit.</text>
</comment>
<comment type="function">
    <text evidence="11">Catalyzes the hydrolysis of the adenine ring of phosphoribosyl-AMP.</text>
</comment>
<name>A0A3N2DN88_9GAMM</name>
<evidence type="ECO:0000256" key="4">
    <source>
        <dbReference type="ARBA" id="ARBA00005204"/>
    </source>
</evidence>
<organism evidence="13 14">
    <name type="scientific">Sinobacterium caligoides</name>
    <dbReference type="NCBI Taxonomy" id="933926"/>
    <lineage>
        <taxon>Bacteria</taxon>
        <taxon>Pseudomonadati</taxon>
        <taxon>Pseudomonadota</taxon>
        <taxon>Gammaproteobacteria</taxon>
        <taxon>Cellvibrionales</taxon>
        <taxon>Spongiibacteraceae</taxon>
        <taxon>Sinobacterium</taxon>
    </lineage>
</organism>
<keyword evidence="11" id="KW-0460">Magnesium</keyword>
<evidence type="ECO:0000259" key="12">
    <source>
        <dbReference type="Pfam" id="PF01502"/>
    </source>
</evidence>
<comment type="catalytic activity">
    <reaction evidence="2">
        <text>1-(5-phospho-beta-D-ribosyl)-ATP + H2O = 1-(5-phospho-beta-D-ribosyl)-5'-AMP + diphosphate + H(+)</text>
        <dbReference type="Rhea" id="RHEA:22828"/>
        <dbReference type="ChEBI" id="CHEBI:15377"/>
        <dbReference type="ChEBI" id="CHEBI:15378"/>
        <dbReference type="ChEBI" id="CHEBI:33019"/>
        <dbReference type="ChEBI" id="CHEBI:59457"/>
        <dbReference type="ChEBI" id="CHEBI:73183"/>
        <dbReference type="EC" id="3.6.1.31"/>
    </reaction>
</comment>
<evidence type="ECO:0000256" key="11">
    <source>
        <dbReference type="HAMAP-Rule" id="MF_01021"/>
    </source>
</evidence>
<gene>
    <name evidence="11" type="primary">hisI</name>
    <name evidence="13" type="ORF">EDC56_1547</name>
</gene>
<dbReference type="Gene3D" id="3.10.20.810">
    <property type="entry name" value="Phosphoribosyl-AMP cyclohydrolase"/>
    <property type="match status" value="1"/>
</dbReference>
<evidence type="ECO:0000256" key="1">
    <source>
        <dbReference type="ARBA" id="ARBA00000024"/>
    </source>
</evidence>
<dbReference type="InterPro" id="IPR026660">
    <property type="entry name" value="PRA-CH"/>
</dbReference>
<comment type="similarity">
    <text evidence="5">In the C-terminal section; belongs to the PRA-PH family.</text>
</comment>
<keyword evidence="11" id="KW-0479">Metal-binding</keyword>
<dbReference type="NCBIfam" id="NF000768">
    <property type="entry name" value="PRK00051.1"/>
    <property type="match status" value="1"/>
</dbReference>
<comment type="caution">
    <text evidence="13">The sequence shown here is derived from an EMBL/GenBank/DDBJ whole genome shotgun (WGS) entry which is preliminary data.</text>
</comment>
<evidence type="ECO:0000313" key="14">
    <source>
        <dbReference type="Proteomes" id="UP000275394"/>
    </source>
</evidence>
<dbReference type="GO" id="GO:0004636">
    <property type="term" value="F:phosphoribosyl-ATP diphosphatase activity"/>
    <property type="evidence" value="ECO:0007669"/>
    <property type="project" value="UniProtKB-EC"/>
</dbReference>
<comment type="similarity">
    <text evidence="11">Belongs to the PRA-CH family.</text>
</comment>
<comment type="catalytic activity">
    <reaction evidence="1 11">
        <text>1-(5-phospho-beta-D-ribosyl)-5'-AMP + H2O = 1-(5-phospho-beta-D-ribosyl)-5-[(5-phospho-beta-D-ribosylamino)methylideneamino]imidazole-4-carboxamide</text>
        <dbReference type="Rhea" id="RHEA:20049"/>
        <dbReference type="ChEBI" id="CHEBI:15377"/>
        <dbReference type="ChEBI" id="CHEBI:58435"/>
        <dbReference type="ChEBI" id="CHEBI:59457"/>
        <dbReference type="EC" id="3.5.4.19"/>
    </reaction>
</comment>
<evidence type="ECO:0000256" key="3">
    <source>
        <dbReference type="ARBA" id="ARBA00005169"/>
    </source>
</evidence>
<dbReference type="Proteomes" id="UP000275394">
    <property type="component" value="Unassembled WGS sequence"/>
</dbReference>
<dbReference type="PANTHER" id="PTHR42945">
    <property type="entry name" value="HISTIDINE BIOSYNTHESIS BIFUNCTIONAL PROTEIN"/>
    <property type="match status" value="1"/>
</dbReference>
<protein>
    <recommendedName>
        <fullName evidence="11">Phosphoribosyl-AMP cyclohydrolase</fullName>
        <shortName evidence="11">PRA-CH</shortName>
        <ecNumber evidence="11">3.5.4.19</ecNumber>
    </recommendedName>
</protein>
<evidence type="ECO:0000256" key="9">
    <source>
        <dbReference type="ARBA" id="ARBA00022801"/>
    </source>
</evidence>
<dbReference type="GO" id="GO:0000105">
    <property type="term" value="P:L-histidine biosynthetic process"/>
    <property type="evidence" value="ECO:0007669"/>
    <property type="project" value="UniProtKB-UniRule"/>
</dbReference>
<evidence type="ECO:0000256" key="8">
    <source>
        <dbReference type="ARBA" id="ARBA00022605"/>
    </source>
</evidence>
<sequence>MYQAFFHALEDSADGENLALSHVIEKLSFNESGLIPVITQDAKSKEILMLAWMNKASLEMTITTKRMTYWSRSRQQLWVKGETSGHTQALVSMAFDCDGDTVLCQVDQLGAACHTGRKNCFYLNVGLESQQVFIEGEASKI</sequence>
<comment type="similarity">
    <text evidence="6">In the N-terminal section; belongs to the PRA-CH family.</text>
</comment>
<keyword evidence="14" id="KW-1185">Reference proteome</keyword>
<dbReference type="HAMAP" id="MF_01021">
    <property type="entry name" value="HisI"/>
    <property type="match status" value="1"/>
</dbReference>
<feature type="domain" description="Phosphoribosyl-AMP cyclohydrolase" evidence="12">
    <location>
        <begin position="49"/>
        <end position="122"/>
    </location>
</feature>
<dbReference type="FunFam" id="3.10.20.810:FF:000001">
    <property type="entry name" value="Histidine biosynthesis bifunctional protein HisIE"/>
    <property type="match status" value="1"/>
</dbReference>
<dbReference type="SUPFAM" id="SSF141734">
    <property type="entry name" value="HisI-like"/>
    <property type="match status" value="1"/>
</dbReference>
<evidence type="ECO:0000256" key="2">
    <source>
        <dbReference type="ARBA" id="ARBA00001460"/>
    </source>
</evidence>
<feature type="binding site" evidence="11">
    <location>
        <position position="100"/>
    </location>
    <ligand>
        <name>Mg(2+)</name>
        <dbReference type="ChEBI" id="CHEBI:18420"/>
    </ligand>
</feature>
<dbReference type="InterPro" id="IPR002496">
    <property type="entry name" value="PRib_AMP_CycHydrolase_dom"/>
</dbReference>